<dbReference type="PANTHER" id="PTHR11926:SF1484">
    <property type="entry name" value="GLYCOSYLTRANSFERASE"/>
    <property type="match status" value="1"/>
</dbReference>
<evidence type="ECO:0000256" key="3">
    <source>
        <dbReference type="ARBA" id="ARBA00022679"/>
    </source>
</evidence>
<dbReference type="InterPro" id="IPR002213">
    <property type="entry name" value="UDP_glucos_trans"/>
</dbReference>
<gene>
    <name evidence="4" type="ORF">RCOM_0101360</name>
</gene>
<comment type="similarity">
    <text evidence="1">Belongs to the UDP-glycosyltransferase family.</text>
</comment>
<dbReference type="KEGG" id="rcu:8262334"/>
<dbReference type="GO" id="GO:0080043">
    <property type="term" value="F:quercetin 3-O-glucosyltransferase activity"/>
    <property type="evidence" value="ECO:0000318"/>
    <property type="project" value="GO_Central"/>
</dbReference>
<keyword evidence="3 4" id="KW-0808">Transferase</keyword>
<dbReference type="OrthoDB" id="5835829at2759"/>
<dbReference type="Gene3D" id="3.40.50.2000">
    <property type="entry name" value="Glycogen Phosphorylase B"/>
    <property type="match status" value="2"/>
</dbReference>
<dbReference type="GO" id="GO:0005737">
    <property type="term" value="C:cytoplasm"/>
    <property type="evidence" value="ECO:0000318"/>
    <property type="project" value="GO_Central"/>
</dbReference>
<dbReference type="EMBL" id="EQ974382">
    <property type="protein sequence ID" value="EEF29937.1"/>
    <property type="molecule type" value="Genomic_DNA"/>
</dbReference>
<dbReference type="CDD" id="cd03784">
    <property type="entry name" value="GT1_Gtf-like"/>
    <property type="match status" value="1"/>
</dbReference>
<evidence type="ECO:0000256" key="1">
    <source>
        <dbReference type="ARBA" id="ARBA00009995"/>
    </source>
</evidence>
<dbReference type="GO" id="GO:0080044">
    <property type="term" value="F:quercetin 7-O-glucosyltransferase activity"/>
    <property type="evidence" value="ECO:0000318"/>
    <property type="project" value="GO_Central"/>
</dbReference>
<keyword evidence="5" id="KW-1185">Reference proteome</keyword>
<dbReference type="GO" id="GO:0032787">
    <property type="term" value="P:monocarboxylic acid metabolic process"/>
    <property type="evidence" value="ECO:0007669"/>
    <property type="project" value="UniProtKB-ARBA"/>
</dbReference>
<organism evidence="4 5">
    <name type="scientific">Ricinus communis</name>
    <name type="common">Castor bean</name>
    <dbReference type="NCBI Taxonomy" id="3988"/>
    <lineage>
        <taxon>Eukaryota</taxon>
        <taxon>Viridiplantae</taxon>
        <taxon>Streptophyta</taxon>
        <taxon>Embryophyta</taxon>
        <taxon>Tracheophyta</taxon>
        <taxon>Spermatophyta</taxon>
        <taxon>Magnoliopsida</taxon>
        <taxon>eudicotyledons</taxon>
        <taxon>Gunneridae</taxon>
        <taxon>Pentapetalae</taxon>
        <taxon>rosids</taxon>
        <taxon>fabids</taxon>
        <taxon>Malpighiales</taxon>
        <taxon>Euphorbiaceae</taxon>
        <taxon>Acalyphoideae</taxon>
        <taxon>Acalypheae</taxon>
        <taxon>Ricinus</taxon>
    </lineage>
</organism>
<keyword evidence="2 4" id="KW-0328">Glycosyltransferase</keyword>
<dbReference type="FunCoup" id="B9T2I2">
    <property type="interactions" value="65"/>
</dbReference>
<accession>B9T2I2</accession>
<proteinExistence type="inferred from homology"/>
<reference evidence="5" key="1">
    <citation type="journal article" date="2010" name="Nat. Biotechnol.">
        <title>Draft genome sequence of the oilseed species Ricinus communis.</title>
        <authorList>
            <person name="Chan A.P."/>
            <person name="Crabtree J."/>
            <person name="Zhao Q."/>
            <person name="Lorenzi H."/>
            <person name="Orvis J."/>
            <person name="Puiu D."/>
            <person name="Melake-Berhan A."/>
            <person name="Jones K.M."/>
            <person name="Redman J."/>
            <person name="Chen G."/>
            <person name="Cahoon E.B."/>
            <person name="Gedil M."/>
            <person name="Stanke M."/>
            <person name="Haas B.J."/>
            <person name="Wortman J.R."/>
            <person name="Fraser-Liggett C.M."/>
            <person name="Ravel J."/>
            <person name="Rabinowicz P.D."/>
        </authorList>
    </citation>
    <scope>NUCLEOTIDE SEQUENCE [LARGE SCALE GENOMIC DNA]</scope>
    <source>
        <strain evidence="5">cv. Hale</strain>
    </source>
</reference>
<name>B9T2I2_RICCO</name>
<evidence type="ECO:0000313" key="5">
    <source>
        <dbReference type="Proteomes" id="UP000008311"/>
    </source>
</evidence>
<dbReference type="FunFam" id="3.40.50.2000:FF:000057">
    <property type="entry name" value="Glycosyltransferase"/>
    <property type="match status" value="1"/>
</dbReference>
<dbReference type="Proteomes" id="UP000008311">
    <property type="component" value="Unassembled WGS sequence"/>
</dbReference>
<dbReference type="SUPFAM" id="SSF53756">
    <property type="entry name" value="UDP-Glycosyltransferase/glycogen phosphorylase"/>
    <property type="match status" value="1"/>
</dbReference>
<dbReference type="AlphaFoldDB" id="B9T2I2"/>
<dbReference type="eggNOG" id="KOG1192">
    <property type="taxonomic scope" value="Eukaryota"/>
</dbReference>
<protein>
    <submittedName>
        <fullName evidence="4">UDP-glucosyltransferase, putative</fullName>
        <ecNumber evidence="4">2.4.1.121</ecNumber>
    </submittedName>
</protein>
<dbReference type="PANTHER" id="PTHR11926">
    <property type="entry name" value="GLUCOSYL/GLUCURONOSYL TRANSFERASES"/>
    <property type="match status" value="1"/>
</dbReference>
<evidence type="ECO:0000256" key="2">
    <source>
        <dbReference type="ARBA" id="ARBA00022676"/>
    </source>
</evidence>
<evidence type="ECO:0000313" key="4">
    <source>
        <dbReference type="EMBL" id="EEF29937.1"/>
    </source>
</evidence>
<dbReference type="FunFam" id="3.40.50.2000:FF:000019">
    <property type="entry name" value="Glycosyltransferase"/>
    <property type="match status" value="1"/>
</dbReference>
<dbReference type="OMA" id="PILQFGR"/>
<dbReference type="GO" id="GO:0047215">
    <property type="term" value="F:indole-3-acetate beta-glucosyltransferase activity"/>
    <property type="evidence" value="ECO:0007669"/>
    <property type="project" value="UniProtKB-EC"/>
</dbReference>
<dbReference type="InParanoid" id="B9T2I2"/>
<dbReference type="Pfam" id="PF00201">
    <property type="entry name" value="UDPGT"/>
    <property type="match status" value="1"/>
</dbReference>
<sequence length="458" mass="51799">MEQEKKGRTSHCIVLAYPIQGHINPMLQFSKRIQHKGVKVTLVTTRFIYKTLMHKPPSTSVDLETISDGYDDGGIDDAESIKVYLDTFRKVGSQTLTDLVHKLSISGCPVDCIVYDAFLPWCLEVAKKFGIYGAVYFTQSCAVDIIYYHANQGLIELPLKEIKISVPGLPPLQPQDLPSFLYQFGTYPAAFEMLVDQFSNIGKADWVLCNTFYELEYEAADWLAKLWPLRTIGPTIPSMYLDKQLQDDRDYGFNIFKPNDDACMNWLKDKPKGSVVYVSFGSLATLGVEQMEELSWGLKMSDSYFLWVVRAPEEAKLPKNFMSEITEKGLVVKWCPQLQVLGNEAVGSFLTHCGWNSTLEALSLGVPMVAMPQWTDQTTNAKYIEDVWKMGVRVPVDEKGIGRRDAIRECIREVMEGERRTEMDVNAKKWRNLAQMAAGEGGSSDKNIREFVVKLGRS</sequence>
<dbReference type="EC" id="2.4.1.121" evidence="4"/>